<protein>
    <submittedName>
        <fullName evidence="3">SDR family NAD(P)-dependent oxidoreductase</fullName>
    </submittedName>
</protein>
<dbReference type="InterPro" id="IPR002347">
    <property type="entry name" value="SDR_fam"/>
</dbReference>
<dbReference type="RefSeq" id="WP_252916197.1">
    <property type="nucleotide sequence ID" value="NZ_JAAAML010000002.1"/>
</dbReference>
<dbReference type="EMBL" id="JAAAML010000002">
    <property type="protein sequence ID" value="MCO6409293.1"/>
    <property type="molecule type" value="Genomic_DNA"/>
</dbReference>
<reference evidence="3 4" key="1">
    <citation type="submission" date="2020-01" db="EMBL/GenBank/DDBJ databases">
        <title>Genomes of bacteria type strains.</title>
        <authorList>
            <person name="Chen J."/>
            <person name="Zhu S."/>
            <person name="Yang J."/>
        </authorList>
    </citation>
    <scope>NUCLEOTIDE SEQUENCE [LARGE SCALE GENOMIC DNA]</scope>
    <source>
        <strain evidence="3 4">DSM 16655</strain>
    </source>
</reference>
<proteinExistence type="inferred from homology"/>
<dbReference type="PANTHER" id="PTHR43639">
    <property type="entry name" value="OXIDOREDUCTASE, SHORT-CHAIN DEHYDROGENASE/REDUCTASE FAMILY (AFU_ORTHOLOGUE AFUA_5G02870)"/>
    <property type="match status" value="1"/>
</dbReference>
<keyword evidence="1" id="KW-0560">Oxidoreductase</keyword>
<dbReference type="PRINTS" id="PR00081">
    <property type="entry name" value="GDHRDH"/>
</dbReference>
<dbReference type="PANTHER" id="PTHR43639:SF9">
    <property type="entry name" value="BLL5898 PROTEIN"/>
    <property type="match status" value="1"/>
</dbReference>
<name>A0ABT1CSW7_9HYPH</name>
<dbReference type="Proteomes" id="UP001320715">
    <property type="component" value="Unassembled WGS sequence"/>
</dbReference>
<dbReference type="SUPFAM" id="SSF51735">
    <property type="entry name" value="NAD(P)-binding Rossmann-fold domains"/>
    <property type="match status" value="1"/>
</dbReference>
<dbReference type="InterPro" id="IPR036291">
    <property type="entry name" value="NAD(P)-bd_dom_sf"/>
</dbReference>
<dbReference type="Gene3D" id="3.40.50.720">
    <property type="entry name" value="NAD(P)-binding Rossmann-like Domain"/>
    <property type="match status" value="1"/>
</dbReference>
<organism evidence="3 4">
    <name type="scientific">Hoeflea alexandrii</name>
    <dbReference type="NCBI Taxonomy" id="288436"/>
    <lineage>
        <taxon>Bacteria</taxon>
        <taxon>Pseudomonadati</taxon>
        <taxon>Pseudomonadota</taxon>
        <taxon>Alphaproteobacteria</taxon>
        <taxon>Hyphomicrobiales</taxon>
        <taxon>Rhizobiaceae</taxon>
        <taxon>Hoeflea</taxon>
    </lineage>
</organism>
<keyword evidence="4" id="KW-1185">Reference proteome</keyword>
<gene>
    <name evidence="3" type="ORF">GTW23_14000</name>
</gene>
<evidence type="ECO:0000313" key="4">
    <source>
        <dbReference type="Proteomes" id="UP001320715"/>
    </source>
</evidence>
<sequence>METRVAMISGAGRGLGAAIAERLLADGWSVSLGMRNPAKAQADMEAGAQGRMLCCRFDSADAATAQSWVDQTVAHFGRIDALVNNAGILRMVDFEQGSEEDLDDLWSVNVKAPFRLIRAALPHLKQTGQGRVVNIASTDAKRFRGGTSVGYAMTKHALLAMTQAVRFSGWDEGVRATAMCPGAIDTDLIGNAPAATPKADRLQPETVAGMVAFVLSLPNQASVPELISNTRLESFI</sequence>
<accession>A0ABT1CSW7</accession>
<evidence type="ECO:0000256" key="1">
    <source>
        <dbReference type="ARBA" id="ARBA00023002"/>
    </source>
</evidence>
<comment type="caution">
    <text evidence="3">The sequence shown here is derived from an EMBL/GenBank/DDBJ whole genome shotgun (WGS) entry which is preliminary data.</text>
</comment>
<dbReference type="PRINTS" id="PR00080">
    <property type="entry name" value="SDRFAMILY"/>
</dbReference>
<dbReference type="Pfam" id="PF00106">
    <property type="entry name" value="adh_short"/>
    <property type="match status" value="1"/>
</dbReference>
<evidence type="ECO:0000313" key="3">
    <source>
        <dbReference type="EMBL" id="MCO6409293.1"/>
    </source>
</evidence>
<comment type="similarity">
    <text evidence="2">Belongs to the short-chain dehydrogenases/reductases (SDR) family.</text>
</comment>
<evidence type="ECO:0000256" key="2">
    <source>
        <dbReference type="RuleBase" id="RU000363"/>
    </source>
</evidence>